<reference evidence="3" key="1">
    <citation type="journal article" date="2019" name="Int. J. Syst. Evol. Microbiol.">
        <title>The Global Catalogue of Microorganisms (GCM) 10K type strain sequencing project: providing services to taxonomists for standard genome sequencing and annotation.</title>
        <authorList>
            <consortium name="The Broad Institute Genomics Platform"/>
            <consortium name="The Broad Institute Genome Sequencing Center for Infectious Disease"/>
            <person name="Wu L."/>
            <person name="Ma J."/>
        </authorList>
    </citation>
    <scope>NUCLEOTIDE SEQUENCE [LARGE SCALE GENOMIC DNA]</scope>
    <source>
        <strain evidence="3">JCM 9458</strain>
    </source>
</reference>
<sequence>MLIAVPQESNPGLPPAARTRRRDADGTFEQYGAVRVRYEFGGRTVPGGCASSHDIASADDTVIRQPPLLGVP</sequence>
<name>A0ABP6T051_9ACTN</name>
<proteinExistence type="predicted"/>
<evidence type="ECO:0000256" key="1">
    <source>
        <dbReference type="SAM" id="MobiDB-lite"/>
    </source>
</evidence>
<dbReference type="EMBL" id="BAAAYN010000023">
    <property type="protein sequence ID" value="GAA3388647.1"/>
    <property type="molecule type" value="Genomic_DNA"/>
</dbReference>
<keyword evidence="3" id="KW-1185">Reference proteome</keyword>
<feature type="region of interest" description="Disordered" evidence="1">
    <location>
        <begin position="1"/>
        <end position="26"/>
    </location>
</feature>
<evidence type="ECO:0000313" key="2">
    <source>
        <dbReference type="EMBL" id="GAA3388647.1"/>
    </source>
</evidence>
<evidence type="ECO:0000313" key="3">
    <source>
        <dbReference type="Proteomes" id="UP001501676"/>
    </source>
</evidence>
<dbReference type="Proteomes" id="UP001501676">
    <property type="component" value="Unassembled WGS sequence"/>
</dbReference>
<accession>A0ABP6T051</accession>
<organism evidence="2 3">
    <name type="scientific">Cryptosporangium minutisporangium</name>
    <dbReference type="NCBI Taxonomy" id="113569"/>
    <lineage>
        <taxon>Bacteria</taxon>
        <taxon>Bacillati</taxon>
        <taxon>Actinomycetota</taxon>
        <taxon>Actinomycetes</taxon>
        <taxon>Cryptosporangiales</taxon>
        <taxon>Cryptosporangiaceae</taxon>
        <taxon>Cryptosporangium</taxon>
    </lineage>
</organism>
<gene>
    <name evidence="2" type="ORF">GCM10020369_35660</name>
</gene>
<protein>
    <submittedName>
        <fullName evidence="2">Uncharacterized protein</fullName>
    </submittedName>
</protein>
<comment type="caution">
    <text evidence="2">The sequence shown here is derived from an EMBL/GenBank/DDBJ whole genome shotgun (WGS) entry which is preliminary data.</text>
</comment>